<evidence type="ECO:0000256" key="5">
    <source>
        <dbReference type="ARBA" id="ARBA00022771"/>
    </source>
</evidence>
<dbReference type="CDD" id="cd16495">
    <property type="entry name" value="RING_CH-C4HC3_MARCH"/>
    <property type="match status" value="1"/>
</dbReference>
<dbReference type="SUPFAM" id="SSF54495">
    <property type="entry name" value="UBC-like"/>
    <property type="match status" value="1"/>
</dbReference>
<feature type="domain" description="UBC core" evidence="10">
    <location>
        <begin position="16"/>
        <end position="174"/>
    </location>
</feature>
<keyword evidence="4" id="KW-0479">Metal-binding</keyword>
<keyword evidence="9" id="KW-1133">Transmembrane helix</keyword>
<dbReference type="FunFam" id="3.10.110.10:FF:000109">
    <property type="entry name" value="Ubiquitin-conjugating enzyme E2 J2-like"/>
    <property type="match status" value="1"/>
</dbReference>
<dbReference type="GO" id="GO:0008270">
    <property type="term" value="F:zinc ion binding"/>
    <property type="evidence" value="ECO:0007669"/>
    <property type="project" value="UniProtKB-KW"/>
</dbReference>
<feature type="compositionally biased region" description="Basic and acidic residues" evidence="8">
    <location>
        <begin position="1287"/>
        <end position="1297"/>
    </location>
</feature>
<evidence type="ECO:0000256" key="2">
    <source>
        <dbReference type="ARBA" id="ARBA00004177"/>
    </source>
</evidence>
<dbReference type="SMART" id="SM00744">
    <property type="entry name" value="RINGv"/>
    <property type="match status" value="1"/>
</dbReference>
<dbReference type="GO" id="GO:0002376">
    <property type="term" value="P:immune system process"/>
    <property type="evidence" value="ECO:0007669"/>
    <property type="project" value="UniProtKB-KW"/>
</dbReference>
<reference evidence="12" key="1">
    <citation type="submission" date="2021-02" db="EMBL/GenBank/DDBJ databases">
        <authorList>
            <person name="Dougan E. K."/>
            <person name="Rhodes N."/>
            <person name="Thang M."/>
            <person name="Chan C."/>
        </authorList>
    </citation>
    <scope>NUCLEOTIDE SEQUENCE</scope>
</reference>
<keyword evidence="6" id="KW-0862">Zinc</keyword>
<evidence type="ECO:0000256" key="1">
    <source>
        <dbReference type="ARBA" id="ARBA00004127"/>
    </source>
</evidence>
<dbReference type="EMBL" id="CAJNJA010040631">
    <property type="protein sequence ID" value="CAE7767764.1"/>
    <property type="molecule type" value="Genomic_DNA"/>
</dbReference>
<dbReference type="Pfam" id="PF12906">
    <property type="entry name" value="RINGv"/>
    <property type="match status" value="1"/>
</dbReference>
<feature type="region of interest" description="Disordered" evidence="8">
    <location>
        <begin position="1679"/>
        <end position="1708"/>
    </location>
</feature>
<dbReference type="Gene3D" id="3.10.110.10">
    <property type="entry name" value="Ubiquitin Conjugating Enzyme"/>
    <property type="match status" value="1"/>
</dbReference>
<accession>A0A812YAW5</accession>
<keyword evidence="7" id="KW-0391">Immunity</keyword>
<dbReference type="GO" id="GO:0005768">
    <property type="term" value="C:endosome"/>
    <property type="evidence" value="ECO:0007669"/>
    <property type="project" value="UniProtKB-SubCell"/>
</dbReference>
<dbReference type="InterPro" id="IPR013083">
    <property type="entry name" value="Znf_RING/FYVE/PHD"/>
</dbReference>
<dbReference type="PROSITE" id="PS50127">
    <property type="entry name" value="UBC_2"/>
    <property type="match status" value="1"/>
</dbReference>
<feature type="domain" description="RING-CH-type" evidence="11">
    <location>
        <begin position="218"/>
        <end position="284"/>
    </location>
</feature>
<evidence type="ECO:0000313" key="12">
    <source>
        <dbReference type="EMBL" id="CAE7767764.1"/>
    </source>
</evidence>
<dbReference type="CDD" id="cd23799">
    <property type="entry name" value="UBCc_UBE2J"/>
    <property type="match status" value="1"/>
</dbReference>
<feature type="transmembrane region" description="Helical" evidence="9">
    <location>
        <begin position="405"/>
        <end position="424"/>
    </location>
</feature>
<evidence type="ECO:0000256" key="7">
    <source>
        <dbReference type="ARBA" id="ARBA00022859"/>
    </source>
</evidence>
<evidence type="ECO:0000259" key="11">
    <source>
        <dbReference type="PROSITE" id="PS51292"/>
    </source>
</evidence>
<dbReference type="InterPro" id="IPR016135">
    <property type="entry name" value="UBQ-conjugating_enzyme/RWD"/>
</dbReference>
<feature type="transmembrane region" description="Helical" evidence="9">
    <location>
        <begin position="523"/>
        <end position="540"/>
    </location>
</feature>
<keyword evidence="5" id="KW-0863">Zinc-finger</keyword>
<comment type="caution">
    <text evidence="12">The sequence shown here is derived from an EMBL/GenBank/DDBJ whole genome shotgun (WGS) entry which is preliminary data.</text>
</comment>
<feature type="region of interest" description="Disordered" evidence="8">
    <location>
        <begin position="1238"/>
        <end position="1451"/>
    </location>
</feature>
<feature type="transmembrane region" description="Helical" evidence="9">
    <location>
        <begin position="491"/>
        <end position="511"/>
    </location>
</feature>
<feature type="region of interest" description="Disordered" evidence="8">
    <location>
        <begin position="1039"/>
        <end position="1063"/>
    </location>
</feature>
<evidence type="ECO:0000256" key="8">
    <source>
        <dbReference type="SAM" id="MobiDB-lite"/>
    </source>
</evidence>
<feature type="compositionally biased region" description="Acidic residues" evidence="8">
    <location>
        <begin position="1246"/>
        <end position="1256"/>
    </location>
</feature>
<evidence type="ECO:0000256" key="9">
    <source>
        <dbReference type="SAM" id="Phobius"/>
    </source>
</evidence>
<evidence type="ECO:0000256" key="6">
    <source>
        <dbReference type="ARBA" id="ARBA00022833"/>
    </source>
</evidence>
<dbReference type="GO" id="GO:0005765">
    <property type="term" value="C:lysosomal membrane"/>
    <property type="evidence" value="ECO:0007669"/>
    <property type="project" value="UniProtKB-SubCell"/>
</dbReference>
<keyword evidence="9" id="KW-0812">Transmembrane</keyword>
<comment type="subcellular location">
    <subcellularLocation>
        <location evidence="1">Endomembrane system</location>
        <topology evidence="1">Multi-pass membrane protein</topology>
    </subcellularLocation>
    <subcellularLocation>
        <location evidence="2">Endosome</location>
    </subcellularLocation>
    <subcellularLocation>
        <location evidence="3">Lysosome membrane</location>
    </subcellularLocation>
</comment>
<feature type="transmembrane region" description="Helical" evidence="9">
    <location>
        <begin position="379"/>
        <end position="399"/>
    </location>
</feature>
<keyword evidence="13" id="KW-1185">Reference proteome</keyword>
<dbReference type="InterPro" id="IPR029028">
    <property type="entry name" value="Alpha/beta_knot_MTases"/>
</dbReference>
<keyword evidence="9" id="KW-0472">Membrane</keyword>
<dbReference type="InterPro" id="IPR011016">
    <property type="entry name" value="Znf_RING-CH"/>
</dbReference>
<feature type="compositionally biased region" description="Low complexity" evidence="8">
    <location>
        <begin position="187"/>
        <end position="212"/>
    </location>
</feature>
<dbReference type="InterPro" id="IPR029026">
    <property type="entry name" value="tRNA_m1G_MTases_N"/>
</dbReference>
<evidence type="ECO:0000313" key="13">
    <source>
        <dbReference type="Proteomes" id="UP000601435"/>
    </source>
</evidence>
<dbReference type="SMART" id="SM00212">
    <property type="entry name" value="UBCc"/>
    <property type="match status" value="1"/>
</dbReference>
<gene>
    <name evidence="12" type="primary">UBC6</name>
    <name evidence="12" type="ORF">SNEC2469_LOCUS22406</name>
</gene>
<organism evidence="12 13">
    <name type="scientific">Symbiodinium necroappetens</name>
    <dbReference type="NCBI Taxonomy" id="1628268"/>
    <lineage>
        <taxon>Eukaryota</taxon>
        <taxon>Sar</taxon>
        <taxon>Alveolata</taxon>
        <taxon>Dinophyceae</taxon>
        <taxon>Suessiales</taxon>
        <taxon>Symbiodiniaceae</taxon>
        <taxon>Symbiodinium</taxon>
    </lineage>
</organism>
<dbReference type="Proteomes" id="UP000601435">
    <property type="component" value="Unassembled WGS sequence"/>
</dbReference>
<evidence type="ECO:0000259" key="10">
    <source>
        <dbReference type="PROSITE" id="PS50127"/>
    </source>
</evidence>
<dbReference type="SUPFAM" id="SSF75217">
    <property type="entry name" value="alpha/beta knot"/>
    <property type="match status" value="1"/>
</dbReference>
<dbReference type="OrthoDB" id="1158011at2759"/>
<feature type="compositionally biased region" description="Acidic residues" evidence="8">
    <location>
        <begin position="1698"/>
        <end position="1708"/>
    </location>
</feature>
<feature type="region of interest" description="Disordered" evidence="8">
    <location>
        <begin position="187"/>
        <end position="215"/>
    </location>
</feature>
<dbReference type="InterPro" id="IPR000608">
    <property type="entry name" value="UBC"/>
</dbReference>
<dbReference type="PANTHER" id="PTHR45981">
    <property type="entry name" value="LD02310P"/>
    <property type="match status" value="1"/>
</dbReference>
<feature type="transmembrane region" description="Helical" evidence="9">
    <location>
        <begin position="436"/>
        <end position="457"/>
    </location>
</feature>
<name>A0A812YAW5_9DINO</name>
<feature type="compositionally biased region" description="Basic and acidic residues" evidence="8">
    <location>
        <begin position="1257"/>
        <end position="1279"/>
    </location>
</feature>
<feature type="compositionally biased region" description="Basic and acidic residues" evidence="8">
    <location>
        <begin position="1304"/>
        <end position="1434"/>
    </location>
</feature>
<evidence type="ECO:0000256" key="4">
    <source>
        <dbReference type="ARBA" id="ARBA00022723"/>
    </source>
</evidence>
<sequence length="2078" mass="228015">MQPPEQPASSAPASSAAVRRLRKDLEALQASGNPQLLVRPSEESLLEWHFVLHSLPADTPYSQGCYHGKILFPSTYPHAPPAIMMITPSGRLETGKRLCLSMTDFHPESWNPAWSVETILVGLLSFFISSERGYGAVQAPEEQRRKLAAESWQVNAASSTFAALFPEFREKPAVSVSVSVLEDQNEVAGEAQAGQGSSEQSQQSSQAGQVSSRDLEAAVDDEPTECWICRDTTDEPLIQPCLCRGSMSGVHASCVEEWIRHHRRTATNDAPPMCSVCHQPYHGSERIPGVRDFVRHKCRDFGTQCCRTLLLVLLLMTYQVSALNSSSLHLSLPLRILGISAFAVLALYRLMVLLVSLPPYRLPPENRFLLRFFISEPKLLALHIAEAAATITVMAFWCISGFMSWIYFAPFAGATLILMAKLFCRQPSADCVGRCGRILLCILVSPVVLVGAVIMLIRKYPHMVFHPLGPGPHLLVAIAVVPMALTLQSNLPLLILWGTHSLGLTLGLLELFAIKRFRWKRGVAWGFVVQATLLACYVADTASKSRHILLQIQVVVGAPLAWSLNLQESEFIWKAFLEPCLHSEPSSGDVEGMISTETSKCGLTGQMPASTKPHLFVFGGHSGKGMLMATEIAVSDRTCAITTISKRGKPAAPGPASAFAQAMAASSVHYMAACDEKDVKAVECLMDWMPPSRQPLPEARFDVNEVMEAVKKEIEGMNEQQLTRALETLQGLKNASQKNQRQIKARLEHKDNCSPEEKTRLQDMRLDLQEKEAAFLELIADLQQKKGEEQKALPNSSEQEVCHVETLLKQMEKAWEVVCNVVSNALACVPAFGAAEAALSGSFMSPCLLEIDLVKYKVRNDDPEDLVNQLWQGPDTAATLPLTLVRSSNSGAGDRLLFEPCGHPNDHGSICKADPEAWAVLRLPSVGHQAKDWSWPARSILAQRKLETLQIGSCPREGSKLDQLLLRCKDLWHAASILVDAGYGVGPADMMDAPAGLEGDGVWALVDEGGRPPSLRDLKLEGADVRLQVQTSSHMVFAEVSSSPEGGRAEASSAGKRATGGHEEPEVTIRLQAPRLGEASARRWAKVATSGVVSAKEPLKRSALAKVALELVAAGPSDLHGYWIFTAGLFVMVVAPRKSSGSCFCMSDVALESLCGRTAPLERRSLCDAVAGKVDETSGALTVLCRSWAPEAAGSCFYDPATGTGGRIEVFEEDRLVVHRRTDGSELRWKILKMEANPFPAAGTSDEPEEDADDAPEDSKAEPSRRRDAKTARRSDQDTSHSLPRSRSREETKEKQKARAKKAKNIDKEPKESAKAKEKGQQKEKQAVQEKEAVTEHPKEREKRVKERRERDCERDREKARDRQQTDRDREEWRARERQKARERMREEREAERSRERDRDKERNHRDRHKDKSREPSRDREKPRRQLERSHAFDKAAAPKSTSIPAGQSSALPVTATSATSLLAAAAYQARIEPSLPNPEVEHFLSLNSVEPHAAAKLRSLPRALQRSVLERGSLMGARDPSAVLISRVRDIMMSTAHAMPTLPIVSVTLPNGQQVHPGVEALILRFGLDAQCAQQLRQLPLQLQAVAAELPVHEARNPSAFVMAQLQLPRFKQAAAAAKAMQGPATQLSAHSAPQLRSVGLRSSELAWPLAMGKDPALVTMESQPLTARRLSWADQNASELASTIPQAPEPPPIGDIGEEDDDDEEVDRPGVRTLEMGILLQGYAYRSWVELPSNGQLVEVVGPLPAGIDILVKDEGSPEHPAALWIEAELKDLGVFYHGLLVRIAGGEFAEVVVNLKACVVGPREGRLSRIHHNVELIRALAPEVRAASGEGMSKREALHQRCTLSWHDFLCRLSDGEMDSVFVLCGSTAGNLGAVLRSCTLLGISALCIVGGPSRALLDKAFRFSMVEQKSHWEVAVVPVPADVNPSCAMTALKRTGTKLVGLVAKDTTEKPLFDLWDLDLTKNRLAFVFGSDEEDGEAFAEGVEKSLDMLATVPMRRFPVSRHEPANLAKPKIEASPGPADTLNLSVTASIVAYERRRQLSTWRSKLRDVHGLSEGSVFRKAAQLMEEDDEDDG</sequence>
<dbReference type="Pfam" id="PF00179">
    <property type="entry name" value="UQ_con"/>
    <property type="match status" value="1"/>
</dbReference>
<proteinExistence type="predicted"/>
<dbReference type="Gene3D" id="3.30.40.10">
    <property type="entry name" value="Zinc/RING finger domain, C3HC4 (zinc finger)"/>
    <property type="match status" value="1"/>
</dbReference>
<protein>
    <submittedName>
        <fullName evidence="12">UBC6 protein</fullName>
    </submittedName>
</protein>
<evidence type="ECO:0000256" key="3">
    <source>
        <dbReference type="ARBA" id="ARBA00004656"/>
    </source>
</evidence>
<dbReference type="Gene3D" id="3.40.1280.10">
    <property type="match status" value="1"/>
</dbReference>
<feature type="transmembrane region" description="Helical" evidence="9">
    <location>
        <begin position="336"/>
        <end position="358"/>
    </location>
</feature>
<dbReference type="PROSITE" id="PS51292">
    <property type="entry name" value="ZF_RING_CH"/>
    <property type="match status" value="1"/>
</dbReference>
<dbReference type="SUPFAM" id="SSF57850">
    <property type="entry name" value="RING/U-box"/>
    <property type="match status" value="1"/>
</dbReference>